<keyword evidence="1" id="KW-0472">Membrane</keyword>
<dbReference type="AlphaFoldDB" id="A0AAV2AJM6"/>
<gene>
    <name evidence="2" type="ORF">LARSCL_LOCUS13015</name>
</gene>
<accession>A0AAV2AJM6</accession>
<dbReference type="EMBL" id="CAXIEN010000177">
    <property type="protein sequence ID" value="CAL1284188.1"/>
    <property type="molecule type" value="Genomic_DNA"/>
</dbReference>
<proteinExistence type="predicted"/>
<evidence type="ECO:0000256" key="1">
    <source>
        <dbReference type="SAM" id="Phobius"/>
    </source>
</evidence>
<sequence>MQLYIISPIFLVLLMRRRKIGYVLIALGICGSCFINFLVTKQFQLIDGAARLAEYYSVDVKHFQT</sequence>
<protein>
    <submittedName>
        <fullName evidence="2">Uncharacterized protein</fullName>
    </submittedName>
</protein>
<keyword evidence="3" id="KW-1185">Reference proteome</keyword>
<feature type="non-terminal residue" evidence="2">
    <location>
        <position position="65"/>
    </location>
</feature>
<organism evidence="2 3">
    <name type="scientific">Larinioides sclopetarius</name>
    <dbReference type="NCBI Taxonomy" id="280406"/>
    <lineage>
        <taxon>Eukaryota</taxon>
        <taxon>Metazoa</taxon>
        <taxon>Ecdysozoa</taxon>
        <taxon>Arthropoda</taxon>
        <taxon>Chelicerata</taxon>
        <taxon>Arachnida</taxon>
        <taxon>Araneae</taxon>
        <taxon>Araneomorphae</taxon>
        <taxon>Entelegynae</taxon>
        <taxon>Araneoidea</taxon>
        <taxon>Araneidae</taxon>
        <taxon>Larinioides</taxon>
    </lineage>
</organism>
<evidence type="ECO:0000313" key="3">
    <source>
        <dbReference type="Proteomes" id="UP001497382"/>
    </source>
</evidence>
<reference evidence="2 3" key="1">
    <citation type="submission" date="2024-04" db="EMBL/GenBank/DDBJ databases">
        <authorList>
            <person name="Rising A."/>
            <person name="Reimegard J."/>
            <person name="Sonavane S."/>
            <person name="Akerstrom W."/>
            <person name="Nylinder S."/>
            <person name="Hedman E."/>
            <person name="Kallberg Y."/>
        </authorList>
    </citation>
    <scope>NUCLEOTIDE SEQUENCE [LARGE SCALE GENOMIC DNA]</scope>
</reference>
<keyword evidence="1" id="KW-0812">Transmembrane</keyword>
<dbReference type="Proteomes" id="UP001497382">
    <property type="component" value="Unassembled WGS sequence"/>
</dbReference>
<comment type="caution">
    <text evidence="2">The sequence shown here is derived from an EMBL/GenBank/DDBJ whole genome shotgun (WGS) entry which is preliminary data.</text>
</comment>
<name>A0AAV2AJM6_9ARAC</name>
<feature type="transmembrane region" description="Helical" evidence="1">
    <location>
        <begin position="20"/>
        <end position="39"/>
    </location>
</feature>
<keyword evidence="1" id="KW-1133">Transmembrane helix</keyword>
<evidence type="ECO:0000313" key="2">
    <source>
        <dbReference type="EMBL" id="CAL1284188.1"/>
    </source>
</evidence>